<reference evidence="1 2" key="1">
    <citation type="submission" date="2024-09" db="EMBL/GenBank/DDBJ databases">
        <title>Genome sequencing and assembly of Phytophthora oleae, isolate VK10A, causative agent of rot of olive drupes.</title>
        <authorList>
            <person name="Conti Taguali S."/>
            <person name="Riolo M."/>
            <person name="La Spada F."/>
            <person name="Cacciola S.O."/>
            <person name="Dionisio G."/>
        </authorList>
    </citation>
    <scope>NUCLEOTIDE SEQUENCE [LARGE SCALE GENOMIC DNA]</scope>
    <source>
        <strain evidence="1 2">VK10A</strain>
    </source>
</reference>
<evidence type="ECO:0000313" key="2">
    <source>
        <dbReference type="Proteomes" id="UP001632037"/>
    </source>
</evidence>
<dbReference type="Proteomes" id="UP001632037">
    <property type="component" value="Unassembled WGS sequence"/>
</dbReference>
<keyword evidence="2" id="KW-1185">Reference proteome</keyword>
<protein>
    <recommendedName>
        <fullName evidence="3">Ankyrin repeat-containing domain</fullName>
    </recommendedName>
</protein>
<comment type="caution">
    <text evidence="1">The sequence shown here is derived from an EMBL/GenBank/DDBJ whole genome shotgun (WGS) entry which is preliminary data.</text>
</comment>
<dbReference type="PANTHER" id="PTHR46586">
    <property type="entry name" value="ANKYRIN REPEAT-CONTAINING PROTEIN"/>
    <property type="match status" value="1"/>
</dbReference>
<evidence type="ECO:0000313" key="1">
    <source>
        <dbReference type="EMBL" id="KAL3659373.1"/>
    </source>
</evidence>
<dbReference type="Gene3D" id="1.25.40.20">
    <property type="entry name" value="Ankyrin repeat-containing domain"/>
    <property type="match status" value="1"/>
</dbReference>
<sequence>MNIAVGGGYFELLKWLHEYRTEGCTIAATDSAASDGHFNIVKWLHKHRAKCRTQAMDGAADGGHLRLLRWLFENRKEGFTSKALRFAQFETLLILHNIAQQGLAKNIDAMDAEQSEAWITEHYLKMTKRFWTVDIL</sequence>
<proteinExistence type="predicted"/>
<name>A0ABD3EY16_9STRA</name>
<dbReference type="PANTHER" id="PTHR46586:SF3">
    <property type="entry name" value="ANKYRIN REPEAT-CONTAINING PROTEIN"/>
    <property type="match status" value="1"/>
</dbReference>
<dbReference type="AlphaFoldDB" id="A0ABD3EY16"/>
<evidence type="ECO:0008006" key="3">
    <source>
        <dbReference type="Google" id="ProtNLM"/>
    </source>
</evidence>
<accession>A0ABD3EY16</accession>
<gene>
    <name evidence="1" type="ORF">V7S43_015644</name>
</gene>
<dbReference type="InterPro" id="IPR052050">
    <property type="entry name" value="SecEffector_AnkRepeat"/>
</dbReference>
<organism evidence="1 2">
    <name type="scientific">Phytophthora oleae</name>
    <dbReference type="NCBI Taxonomy" id="2107226"/>
    <lineage>
        <taxon>Eukaryota</taxon>
        <taxon>Sar</taxon>
        <taxon>Stramenopiles</taxon>
        <taxon>Oomycota</taxon>
        <taxon>Peronosporomycetes</taxon>
        <taxon>Peronosporales</taxon>
        <taxon>Peronosporaceae</taxon>
        <taxon>Phytophthora</taxon>
    </lineage>
</organism>
<dbReference type="EMBL" id="JBIMZQ010000047">
    <property type="protein sequence ID" value="KAL3659373.1"/>
    <property type="molecule type" value="Genomic_DNA"/>
</dbReference>
<dbReference type="SUPFAM" id="SSF140860">
    <property type="entry name" value="Pseudo ankyrin repeat-like"/>
    <property type="match status" value="1"/>
</dbReference>
<dbReference type="InterPro" id="IPR036770">
    <property type="entry name" value="Ankyrin_rpt-contain_sf"/>
</dbReference>